<dbReference type="GeneID" id="24106999"/>
<dbReference type="RefSeq" id="XP_012187720.1">
    <property type="nucleotide sequence ID" value="XM_012332330.1"/>
</dbReference>
<organism evidence="1 2">
    <name type="scientific">Pseudozyma hubeiensis (strain SY62)</name>
    <name type="common">Yeast</name>
    <dbReference type="NCBI Taxonomy" id="1305764"/>
    <lineage>
        <taxon>Eukaryota</taxon>
        <taxon>Fungi</taxon>
        <taxon>Dikarya</taxon>
        <taxon>Basidiomycota</taxon>
        <taxon>Ustilaginomycotina</taxon>
        <taxon>Ustilaginomycetes</taxon>
        <taxon>Ustilaginales</taxon>
        <taxon>Ustilaginaceae</taxon>
        <taxon>Pseudozyma</taxon>
    </lineage>
</organism>
<gene>
    <name evidence="1" type="ORF">PHSY_001702</name>
</gene>
<dbReference type="EMBL" id="DF238782">
    <property type="protein sequence ID" value="GAC94133.1"/>
    <property type="molecule type" value="Genomic_DNA"/>
</dbReference>
<proteinExistence type="predicted"/>
<protein>
    <submittedName>
        <fullName evidence="1">Phosphatase</fullName>
    </submittedName>
</protein>
<sequence length="112" mass="12408">MSTVVLQAADVVRQRHVHASCGHAEKQGPQRRSSGHLMTALLTSDDQSQNYSRHHLAEIRSARPLCFTTTPNLLRFGFACLPTTYSLLVAAEATTPELVSLFRPFHTSISFD</sequence>
<dbReference type="HOGENOM" id="CLU_2146970_0_0_1"/>
<accession>R9NZ60</accession>
<keyword evidence="2" id="KW-1185">Reference proteome</keyword>
<dbReference type="Proteomes" id="UP000014071">
    <property type="component" value="Unassembled WGS sequence"/>
</dbReference>
<dbReference type="AlphaFoldDB" id="R9NZ60"/>
<reference evidence="2" key="1">
    <citation type="journal article" date="2013" name="Genome Announc.">
        <title>Draft genome sequence of the basidiomycetous yeast-like fungus Pseudozyma hubeiensis SY62, which produces an abundant amount of the biosurfactant mannosylerythritol lipids.</title>
        <authorList>
            <person name="Konishi M."/>
            <person name="Hatada Y."/>
            <person name="Horiuchi J."/>
        </authorList>
    </citation>
    <scope>NUCLEOTIDE SEQUENCE [LARGE SCALE GENOMIC DNA]</scope>
    <source>
        <strain evidence="2">SY62</strain>
    </source>
</reference>
<evidence type="ECO:0000313" key="2">
    <source>
        <dbReference type="Proteomes" id="UP000014071"/>
    </source>
</evidence>
<evidence type="ECO:0000313" key="1">
    <source>
        <dbReference type="EMBL" id="GAC94133.1"/>
    </source>
</evidence>
<name>R9NZ60_PSEHS</name>